<comment type="caution">
    <text evidence="2">The sequence shown here is derived from an EMBL/GenBank/DDBJ whole genome shotgun (WGS) entry which is preliminary data.</text>
</comment>
<gene>
    <name evidence="2" type="ORF">BC936DRAFT_144316</name>
</gene>
<organism evidence="2 3">
    <name type="scientific">Jimgerdemannia flammicorona</name>
    <dbReference type="NCBI Taxonomy" id="994334"/>
    <lineage>
        <taxon>Eukaryota</taxon>
        <taxon>Fungi</taxon>
        <taxon>Fungi incertae sedis</taxon>
        <taxon>Mucoromycota</taxon>
        <taxon>Mucoromycotina</taxon>
        <taxon>Endogonomycetes</taxon>
        <taxon>Endogonales</taxon>
        <taxon>Endogonaceae</taxon>
        <taxon>Jimgerdemannia</taxon>
    </lineage>
</organism>
<feature type="compositionally biased region" description="Low complexity" evidence="1">
    <location>
        <begin position="49"/>
        <end position="62"/>
    </location>
</feature>
<evidence type="ECO:0000313" key="3">
    <source>
        <dbReference type="Proteomes" id="UP000268093"/>
    </source>
</evidence>
<reference evidence="2 3" key="1">
    <citation type="journal article" date="2018" name="New Phytol.">
        <title>Phylogenomics of Endogonaceae and evolution of mycorrhizas within Mucoromycota.</title>
        <authorList>
            <person name="Chang Y."/>
            <person name="Desiro A."/>
            <person name="Na H."/>
            <person name="Sandor L."/>
            <person name="Lipzen A."/>
            <person name="Clum A."/>
            <person name="Barry K."/>
            <person name="Grigoriev I.V."/>
            <person name="Martin F.M."/>
            <person name="Stajich J.E."/>
            <person name="Smith M.E."/>
            <person name="Bonito G."/>
            <person name="Spatafora J.W."/>
        </authorList>
    </citation>
    <scope>NUCLEOTIDE SEQUENCE [LARGE SCALE GENOMIC DNA]</scope>
    <source>
        <strain evidence="2 3">GMNB39</strain>
    </source>
</reference>
<dbReference type="Proteomes" id="UP000268093">
    <property type="component" value="Unassembled WGS sequence"/>
</dbReference>
<protein>
    <submittedName>
        <fullName evidence="2">Uncharacterized protein</fullName>
    </submittedName>
</protein>
<proteinExistence type="predicted"/>
<keyword evidence="3" id="KW-1185">Reference proteome</keyword>
<accession>A0A433DCQ0</accession>
<sequence length="68" mass="7003">MARQDNVHQPSIRVEVTAFLGADSSLFSSGTASHGPLVDVHPRNPSRLAGRSVAGVAGVGSSFDSRNA</sequence>
<evidence type="ECO:0000313" key="2">
    <source>
        <dbReference type="EMBL" id="RUP48604.1"/>
    </source>
</evidence>
<dbReference type="EMBL" id="RBNI01003194">
    <property type="protein sequence ID" value="RUP48604.1"/>
    <property type="molecule type" value="Genomic_DNA"/>
</dbReference>
<dbReference type="AlphaFoldDB" id="A0A433DCQ0"/>
<feature type="region of interest" description="Disordered" evidence="1">
    <location>
        <begin position="29"/>
        <end position="68"/>
    </location>
</feature>
<name>A0A433DCQ0_9FUNG</name>
<evidence type="ECO:0000256" key="1">
    <source>
        <dbReference type="SAM" id="MobiDB-lite"/>
    </source>
</evidence>